<dbReference type="InterPro" id="IPR005331">
    <property type="entry name" value="Sulfotransferase"/>
</dbReference>
<dbReference type="HOGENOM" id="CLU_094945_1_0_0"/>
<name>D5EKV3_CORAD</name>
<dbReference type="Pfam" id="PF03567">
    <property type="entry name" value="Sulfotransfer_2"/>
    <property type="match status" value="1"/>
</dbReference>
<dbReference type="STRING" id="583355.Caka_1992"/>
<dbReference type="SUPFAM" id="SSF52540">
    <property type="entry name" value="P-loop containing nucleoside triphosphate hydrolases"/>
    <property type="match status" value="1"/>
</dbReference>
<dbReference type="eggNOG" id="COG1943">
    <property type="taxonomic scope" value="Bacteria"/>
</dbReference>
<dbReference type="InterPro" id="IPR027417">
    <property type="entry name" value="P-loop_NTPase"/>
</dbReference>
<organism evidence="1 2">
    <name type="scientific">Coraliomargarita akajimensis (strain DSM 45221 / IAM 15411 / JCM 23193 / KCTC 12865 / 04OKA010-24)</name>
    <dbReference type="NCBI Taxonomy" id="583355"/>
    <lineage>
        <taxon>Bacteria</taxon>
        <taxon>Pseudomonadati</taxon>
        <taxon>Verrucomicrobiota</taxon>
        <taxon>Opitutia</taxon>
        <taxon>Puniceicoccales</taxon>
        <taxon>Coraliomargaritaceae</taxon>
        <taxon>Coraliomargarita</taxon>
    </lineage>
</organism>
<accession>D5EKV3</accession>
<dbReference type="Proteomes" id="UP000000925">
    <property type="component" value="Chromosome"/>
</dbReference>
<gene>
    <name evidence="1" type="ordered locus">Caka_1992</name>
</gene>
<dbReference type="KEGG" id="caa:Caka_1992"/>
<protein>
    <recommendedName>
        <fullName evidence="3">Sulfotransferase</fullName>
    </recommendedName>
</protein>
<dbReference type="RefSeq" id="WP_013043732.1">
    <property type="nucleotide sequence ID" value="NC_014008.1"/>
</dbReference>
<keyword evidence="2" id="KW-1185">Reference proteome</keyword>
<evidence type="ECO:0008006" key="3">
    <source>
        <dbReference type="Google" id="ProtNLM"/>
    </source>
</evidence>
<dbReference type="Gene3D" id="3.40.50.300">
    <property type="entry name" value="P-loop containing nucleotide triphosphate hydrolases"/>
    <property type="match status" value="1"/>
</dbReference>
<dbReference type="GO" id="GO:0008146">
    <property type="term" value="F:sulfotransferase activity"/>
    <property type="evidence" value="ECO:0007669"/>
    <property type="project" value="InterPro"/>
</dbReference>
<dbReference type="AlphaFoldDB" id="D5EKV3"/>
<evidence type="ECO:0000313" key="1">
    <source>
        <dbReference type="EMBL" id="ADE55010.1"/>
    </source>
</evidence>
<proteinExistence type="predicted"/>
<dbReference type="OrthoDB" id="288532at2"/>
<evidence type="ECO:0000313" key="2">
    <source>
        <dbReference type="Proteomes" id="UP000000925"/>
    </source>
</evidence>
<sequence length="221" mass="26311">MISTQKKFLFIHLPKTGGNSIQTALMQYADEQKVTNEDGLDGVDRFGMEHPKYKKIAKHSSLSRYYRCLDAELYKSLFKFAIVRNPWDQMISHYFSPYRGVDTWNRSDFIQMVKRTAPLSYYLQNRGLAAHFLKRKGLFFENGRALDADLDMVLRFERLNDDYRQLCERLGIPYEPLPQVNKSKRKRSVDYYDDELVELIAKHFRKEIEFFGYRFEDLQSL</sequence>
<dbReference type="GO" id="GO:0016020">
    <property type="term" value="C:membrane"/>
    <property type="evidence" value="ECO:0007669"/>
    <property type="project" value="InterPro"/>
</dbReference>
<reference evidence="1 2" key="1">
    <citation type="journal article" date="2010" name="Stand. Genomic Sci.">
        <title>Complete genome sequence of Coraliomargarita akajimensis type strain (04OKA010-24).</title>
        <authorList>
            <person name="Mavromatis K."/>
            <person name="Abt B."/>
            <person name="Brambilla E."/>
            <person name="Lapidus A."/>
            <person name="Copeland A."/>
            <person name="Deshpande S."/>
            <person name="Nolan M."/>
            <person name="Lucas S."/>
            <person name="Tice H."/>
            <person name="Cheng J.F."/>
            <person name="Han C."/>
            <person name="Detter J.C."/>
            <person name="Woyke T."/>
            <person name="Goodwin L."/>
            <person name="Pitluck S."/>
            <person name="Held B."/>
            <person name="Brettin T."/>
            <person name="Tapia R."/>
            <person name="Ivanova N."/>
            <person name="Mikhailova N."/>
            <person name="Pati A."/>
            <person name="Liolios K."/>
            <person name="Chen A."/>
            <person name="Palaniappan K."/>
            <person name="Land M."/>
            <person name="Hauser L."/>
            <person name="Chang Y.J."/>
            <person name="Jeffries C.D."/>
            <person name="Rohde M."/>
            <person name="Goker M."/>
            <person name="Bristow J."/>
            <person name="Eisen J.A."/>
            <person name="Markowitz V."/>
            <person name="Hugenholtz P."/>
            <person name="Klenk H.P."/>
            <person name="Kyrpides N.C."/>
        </authorList>
    </citation>
    <scope>NUCLEOTIDE SEQUENCE [LARGE SCALE GENOMIC DNA]</scope>
    <source>
        <strain evidence="2">DSM 45221 / IAM 15411 / JCM 23193 / KCTC 12865</strain>
    </source>
</reference>
<dbReference type="EMBL" id="CP001998">
    <property type="protein sequence ID" value="ADE55010.1"/>
    <property type="molecule type" value="Genomic_DNA"/>
</dbReference>